<name>A0A5Q0LLS2_9ACTN</name>
<evidence type="ECO:0000313" key="1">
    <source>
        <dbReference type="EMBL" id="QFZ78038.1"/>
    </source>
</evidence>
<dbReference type="SUPFAM" id="SSF56645">
    <property type="entry name" value="Acyl-CoA dehydrogenase NM domain-like"/>
    <property type="match status" value="1"/>
</dbReference>
<organism evidence="1 2">
    <name type="scientific">Streptomyces fagopyri</name>
    <dbReference type="NCBI Taxonomy" id="2662397"/>
    <lineage>
        <taxon>Bacteria</taxon>
        <taxon>Bacillati</taxon>
        <taxon>Actinomycetota</taxon>
        <taxon>Actinomycetes</taxon>
        <taxon>Kitasatosporales</taxon>
        <taxon>Streptomycetaceae</taxon>
        <taxon>Streptomyces</taxon>
    </lineage>
</organism>
<dbReference type="GO" id="GO:0016627">
    <property type="term" value="F:oxidoreductase activity, acting on the CH-CH group of donors"/>
    <property type="evidence" value="ECO:0007669"/>
    <property type="project" value="InterPro"/>
</dbReference>
<dbReference type="AlphaFoldDB" id="A0A5Q0LLS2"/>
<proteinExistence type="predicted"/>
<dbReference type="EMBL" id="CP045643">
    <property type="protein sequence ID" value="QFZ78038.1"/>
    <property type="molecule type" value="Genomic_DNA"/>
</dbReference>
<dbReference type="Proteomes" id="UP000326179">
    <property type="component" value="Chromosome"/>
</dbReference>
<dbReference type="InterPro" id="IPR009100">
    <property type="entry name" value="AcylCoA_DH/oxidase_NM_dom_sf"/>
</dbReference>
<evidence type="ECO:0008006" key="3">
    <source>
        <dbReference type="Google" id="ProtNLM"/>
    </source>
</evidence>
<gene>
    <name evidence="1" type="ORF">GFH48_36360</name>
</gene>
<accession>A0A5Q0LLS2</accession>
<reference evidence="1 2" key="1">
    <citation type="submission" date="2019-10" db="EMBL/GenBank/DDBJ databases">
        <title>A novel species.</title>
        <authorList>
            <person name="Gao J."/>
        </authorList>
    </citation>
    <scope>NUCLEOTIDE SEQUENCE [LARGE SCALE GENOMIC DNA]</scope>
    <source>
        <strain evidence="1 2">QMT-28</strain>
    </source>
</reference>
<evidence type="ECO:0000313" key="2">
    <source>
        <dbReference type="Proteomes" id="UP000326179"/>
    </source>
</evidence>
<dbReference type="RefSeq" id="WP_153292218.1">
    <property type="nucleotide sequence ID" value="NZ_CP045643.1"/>
</dbReference>
<sequence>MSITLTAADSETEADPGPGLGDVWATATFGEAAARMEHQCAVVPLLNLFDQDPHGFVEGTRTGKLRAALGLFTPNARFSLSHPTVTAVRDGVDVLLDGRYRYAGERADVAFVPLAIDGEVRLALLPHNPEARHPDTGPTHEYGWRVLSGVRLAAHALSRPVTFDADGPLAAVLDAYGWQFSRGSAELCARVVADLRRTLARSGQGTEALSTSQYVAHELSRLEIEISLASQAASLGAAFKNEGPGGQSATSVLLACTGLLWRTARMAEDLTTELGLPATDSGTGLTTASLQAYFGGRRMVEGELARRMGLLNPEVRGSLT</sequence>
<keyword evidence="2" id="KW-1185">Reference proteome</keyword>
<protein>
    <recommendedName>
        <fullName evidence="3">Acyl-CoA dehydrogenase</fullName>
    </recommendedName>
</protein>
<dbReference type="KEGG" id="sfy:GFH48_36360"/>